<dbReference type="SUPFAM" id="SSF53613">
    <property type="entry name" value="Ribokinase-like"/>
    <property type="match status" value="1"/>
</dbReference>
<dbReference type="EC" id="2.7.1.49" evidence="2"/>
<dbReference type="RefSeq" id="WP_186902749.1">
    <property type="nucleotide sequence ID" value="NZ_JACOGD010000002.1"/>
</dbReference>
<evidence type="ECO:0000256" key="2">
    <source>
        <dbReference type="ARBA" id="ARBA00012135"/>
    </source>
</evidence>
<comment type="caution">
    <text evidence="4">The sequence shown here is derived from an EMBL/GenBank/DDBJ whole genome shotgun (WGS) entry which is preliminary data.</text>
</comment>
<dbReference type="InterPro" id="IPR013749">
    <property type="entry name" value="PM/HMP-P_kinase-1"/>
</dbReference>
<name>A0ABR7A2R3_9BURK</name>
<comment type="pathway">
    <text evidence="1">Cofactor biosynthesis; thiamine diphosphate biosynthesis.</text>
</comment>
<reference evidence="4 5" key="1">
    <citation type="submission" date="2020-08" db="EMBL/GenBank/DDBJ databases">
        <title>Novel species isolated from subtropical streams in China.</title>
        <authorList>
            <person name="Lu H."/>
        </authorList>
    </citation>
    <scope>NUCLEOTIDE SEQUENCE [LARGE SCALE GENOMIC DNA]</scope>
    <source>
        <strain evidence="4 5">CY22W</strain>
    </source>
</reference>
<dbReference type="InterPro" id="IPR029056">
    <property type="entry name" value="Ribokinase-like"/>
</dbReference>
<dbReference type="Proteomes" id="UP000654304">
    <property type="component" value="Unassembled WGS sequence"/>
</dbReference>
<protein>
    <recommendedName>
        <fullName evidence="2">hydroxymethylpyrimidine kinase</fullName>
        <ecNumber evidence="2">2.7.1.49</ecNumber>
    </recommendedName>
</protein>
<evidence type="ECO:0000256" key="1">
    <source>
        <dbReference type="ARBA" id="ARBA00004948"/>
    </source>
</evidence>
<dbReference type="EMBL" id="JACOGD010000002">
    <property type="protein sequence ID" value="MBC3930942.1"/>
    <property type="molecule type" value="Genomic_DNA"/>
</dbReference>
<sequence length="267" mass="28784">MPGKRPLVLVLAGHDPCGGAGIQADVEAIAAQGAHAMPIITALTVQDHERVYSVHPVAGDIVLVQLRTLLQAYRFDAVKLGIIGSRVLAETLAKELAQLRYEQPDLPVVLDPVLGSGYGDALSKDDAVLTLQTLLQQATLITPNLPELARLSGTSATDWQAQLATWMPTHAADVLLKGGHGTDRLVHNYWIQRGGRLAREWQWERLAGEFHGSGCTLAAAIAAQLALGQSLENALDQAQVYTQRSLQHAFAVGAGQRIPQRTFIDFE</sequence>
<evidence type="ECO:0000259" key="3">
    <source>
        <dbReference type="Pfam" id="PF08543"/>
    </source>
</evidence>
<dbReference type="CDD" id="cd01169">
    <property type="entry name" value="HMPP_kinase"/>
    <property type="match status" value="1"/>
</dbReference>
<accession>A0ABR7A2R3</accession>
<gene>
    <name evidence="4" type="ORF">H8K43_04595</name>
</gene>
<keyword evidence="4" id="KW-0808">Transferase</keyword>
<dbReference type="Pfam" id="PF08543">
    <property type="entry name" value="Phos_pyr_kin"/>
    <property type="match status" value="1"/>
</dbReference>
<evidence type="ECO:0000313" key="5">
    <source>
        <dbReference type="Proteomes" id="UP000654304"/>
    </source>
</evidence>
<evidence type="ECO:0000313" key="4">
    <source>
        <dbReference type="EMBL" id="MBC3930942.1"/>
    </source>
</evidence>
<keyword evidence="4" id="KW-0418">Kinase</keyword>
<organism evidence="4 5">
    <name type="scientific">Undibacterium curvum</name>
    <dbReference type="NCBI Taxonomy" id="2762294"/>
    <lineage>
        <taxon>Bacteria</taxon>
        <taxon>Pseudomonadati</taxon>
        <taxon>Pseudomonadota</taxon>
        <taxon>Betaproteobacteria</taxon>
        <taxon>Burkholderiales</taxon>
        <taxon>Oxalobacteraceae</taxon>
        <taxon>Undibacterium</taxon>
    </lineage>
</organism>
<dbReference type="PANTHER" id="PTHR20858">
    <property type="entry name" value="PHOSPHOMETHYLPYRIMIDINE KINASE"/>
    <property type="match status" value="1"/>
</dbReference>
<dbReference type="PANTHER" id="PTHR20858:SF17">
    <property type="entry name" value="HYDROXYMETHYLPYRIMIDINE_PHOSPHOMETHYLPYRIMIDINE KINASE THI20-RELATED"/>
    <property type="match status" value="1"/>
</dbReference>
<dbReference type="InterPro" id="IPR004399">
    <property type="entry name" value="HMP/HMP-P_kinase_dom"/>
</dbReference>
<keyword evidence="5" id="KW-1185">Reference proteome</keyword>
<dbReference type="GO" id="GO:0016301">
    <property type="term" value="F:kinase activity"/>
    <property type="evidence" value="ECO:0007669"/>
    <property type="project" value="UniProtKB-KW"/>
</dbReference>
<feature type="domain" description="Pyridoxamine kinase/Phosphomethylpyrimidine kinase" evidence="3">
    <location>
        <begin position="15"/>
        <end position="256"/>
    </location>
</feature>
<dbReference type="Gene3D" id="3.40.1190.20">
    <property type="match status" value="1"/>
</dbReference>
<proteinExistence type="predicted"/>